<keyword evidence="2" id="KW-0597">Phosphoprotein</keyword>
<keyword evidence="3" id="KW-0808">Transferase</keyword>
<comment type="subcellular location">
    <subcellularLocation>
        <location evidence="1">Membrane</location>
    </subcellularLocation>
</comment>
<dbReference type="AlphaFoldDB" id="A0A1M6QVI8"/>
<evidence type="ECO:0000313" key="7">
    <source>
        <dbReference type="EMBL" id="SHK24234.1"/>
    </source>
</evidence>
<proteinExistence type="predicted"/>
<dbReference type="OrthoDB" id="9809348at2"/>
<evidence type="ECO:0000256" key="4">
    <source>
        <dbReference type="ARBA" id="ARBA00022777"/>
    </source>
</evidence>
<feature type="transmembrane region" description="Helical" evidence="5">
    <location>
        <begin position="21"/>
        <end position="41"/>
    </location>
</feature>
<dbReference type="InterPro" id="IPR003660">
    <property type="entry name" value="HAMP_dom"/>
</dbReference>
<name>A0A1M6QVI8_9FIRM</name>
<gene>
    <name evidence="7" type="ORF">SAMN02745136_02053</name>
</gene>
<feature type="domain" description="HAMP" evidence="6">
    <location>
        <begin position="317"/>
        <end position="369"/>
    </location>
</feature>
<dbReference type="Pfam" id="PF02518">
    <property type="entry name" value="HATPase_c"/>
    <property type="match status" value="1"/>
</dbReference>
<dbReference type="GO" id="GO:0016020">
    <property type="term" value="C:membrane"/>
    <property type="evidence" value="ECO:0007669"/>
    <property type="project" value="UniProtKB-SubCell"/>
</dbReference>
<dbReference type="InterPro" id="IPR003594">
    <property type="entry name" value="HATPase_dom"/>
</dbReference>
<dbReference type="Pfam" id="PF06580">
    <property type="entry name" value="His_kinase"/>
    <property type="match status" value="1"/>
</dbReference>
<keyword evidence="5" id="KW-0472">Membrane</keyword>
<dbReference type="EMBL" id="FRAC01000010">
    <property type="protein sequence ID" value="SHK24234.1"/>
    <property type="molecule type" value="Genomic_DNA"/>
</dbReference>
<evidence type="ECO:0000256" key="2">
    <source>
        <dbReference type="ARBA" id="ARBA00022553"/>
    </source>
</evidence>
<dbReference type="InterPro" id="IPR010559">
    <property type="entry name" value="Sig_transdc_His_kin_internal"/>
</dbReference>
<sequence length="599" mass="70020">MSIQSRLLQAFSKVKVRKQLFFIYFSTLLIPVFFLCLFLLFNARHLIYTHYESAASSDNLRVKSIMFDVTTNFYKIADDISYDKQLYKLLQTKYENVGEFRAAYDKYTRITSLISNDTSIDSLYIYTTNDTLTDYNNIRYANPKVRKTEWYKTAERKPGIFWKTAKRTDKYNNDYWELTLYRRIPIAAGKGNAVLAITMSNNYLKNRIENNDLFSILMLNEEPVFYSTSRDLSGKYPDLSFDRTSRYYKYTGKIKYQKKDTMSAVSTLKPYMSEDILYIVSLNFQAMPYLRSLTETYIIIIASVILIPFIILFVYTRYFSARVEILRGAMHKASNGDYNIIDSFHGDDEISETFSDLKIMIKKIQEKEAAIYVSQLTEQKVINRQQEMEFKMLASQINPHFLYNTLESIRMMAFTSGNKEVATAIKLLGKSMRYVLENTGTSSTTLKKELDYIEIYLAIQKLRFNDRIHYTLKVQEGFDLDKYQILPLLLQPIVENAFIHGLKDMEEMGEITIEIQEKEKEFLLINISDNGIGMAEEELKELNYNIYNKKNEASNIGFYNINQRIKLCYGTSYGMVIHSKKNEGTLVSLKLPLQNILEE</sequence>
<dbReference type="PANTHER" id="PTHR34220:SF7">
    <property type="entry name" value="SENSOR HISTIDINE KINASE YPDA"/>
    <property type="match status" value="1"/>
</dbReference>
<dbReference type="SMART" id="SM00387">
    <property type="entry name" value="HATPase_c"/>
    <property type="match status" value="1"/>
</dbReference>
<dbReference type="PROSITE" id="PS50885">
    <property type="entry name" value="HAMP"/>
    <property type="match status" value="1"/>
</dbReference>
<dbReference type="Proteomes" id="UP000184386">
    <property type="component" value="Unassembled WGS sequence"/>
</dbReference>
<keyword evidence="4 7" id="KW-0418">Kinase</keyword>
<dbReference type="RefSeq" id="WP_073275475.1">
    <property type="nucleotide sequence ID" value="NZ_FRAC01000010.1"/>
</dbReference>
<dbReference type="InterPro" id="IPR050640">
    <property type="entry name" value="Bact_2-comp_sensor_kinase"/>
</dbReference>
<dbReference type="GO" id="GO:0000155">
    <property type="term" value="F:phosphorelay sensor kinase activity"/>
    <property type="evidence" value="ECO:0007669"/>
    <property type="project" value="InterPro"/>
</dbReference>
<dbReference type="SUPFAM" id="SSF55874">
    <property type="entry name" value="ATPase domain of HSP90 chaperone/DNA topoisomerase II/histidine kinase"/>
    <property type="match status" value="1"/>
</dbReference>
<dbReference type="InterPro" id="IPR036890">
    <property type="entry name" value="HATPase_C_sf"/>
</dbReference>
<protein>
    <submittedName>
        <fullName evidence="7">Two-component system, sensor histidine kinase YesM</fullName>
    </submittedName>
</protein>
<evidence type="ECO:0000256" key="3">
    <source>
        <dbReference type="ARBA" id="ARBA00022679"/>
    </source>
</evidence>
<dbReference type="PANTHER" id="PTHR34220">
    <property type="entry name" value="SENSOR HISTIDINE KINASE YPDA"/>
    <property type="match status" value="1"/>
</dbReference>
<dbReference type="Gene3D" id="6.10.340.10">
    <property type="match status" value="1"/>
</dbReference>
<organism evidence="7 8">
    <name type="scientific">Anaerocolumna jejuensis DSM 15929</name>
    <dbReference type="NCBI Taxonomy" id="1121322"/>
    <lineage>
        <taxon>Bacteria</taxon>
        <taxon>Bacillati</taxon>
        <taxon>Bacillota</taxon>
        <taxon>Clostridia</taxon>
        <taxon>Lachnospirales</taxon>
        <taxon>Lachnospiraceae</taxon>
        <taxon>Anaerocolumna</taxon>
    </lineage>
</organism>
<keyword evidence="5" id="KW-0812">Transmembrane</keyword>
<evidence type="ECO:0000256" key="1">
    <source>
        <dbReference type="ARBA" id="ARBA00004370"/>
    </source>
</evidence>
<evidence type="ECO:0000256" key="5">
    <source>
        <dbReference type="SAM" id="Phobius"/>
    </source>
</evidence>
<feature type="transmembrane region" description="Helical" evidence="5">
    <location>
        <begin position="297"/>
        <end position="315"/>
    </location>
</feature>
<evidence type="ECO:0000313" key="8">
    <source>
        <dbReference type="Proteomes" id="UP000184386"/>
    </source>
</evidence>
<reference evidence="7 8" key="1">
    <citation type="submission" date="2016-11" db="EMBL/GenBank/DDBJ databases">
        <authorList>
            <person name="Jaros S."/>
            <person name="Januszkiewicz K."/>
            <person name="Wedrychowicz H."/>
        </authorList>
    </citation>
    <scope>NUCLEOTIDE SEQUENCE [LARGE SCALE GENOMIC DNA]</scope>
    <source>
        <strain evidence="7 8">DSM 15929</strain>
    </source>
</reference>
<dbReference type="Gene3D" id="3.30.565.10">
    <property type="entry name" value="Histidine kinase-like ATPase, C-terminal domain"/>
    <property type="match status" value="1"/>
</dbReference>
<dbReference type="STRING" id="1121322.SAMN02745136_02053"/>
<accession>A0A1M6QVI8</accession>
<evidence type="ECO:0000259" key="6">
    <source>
        <dbReference type="PROSITE" id="PS50885"/>
    </source>
</evidence>
<keyword evidence="8" id="KW-1185">Reference proteome</keyword>
<keyword evidence="5" id="KW-1133">Transmembrane helix</keyword>